<dbReference type="EMBL" id="CH991554">
    <property type="protein sequence ID" value="EDQ88556.1"/>
    <property type="molecule type" value="Genomic_DNA"/>
</dbReference>
<evidence type="ECO:0008006" key="4">
    <source>
        <dbReference type="Google" id="ProtNLM"/>
    </source>
</evidence>
<dbReference type="GeneID" id="5891808"/>
<dbReference type="AlphaFoldDB" id="A9V1F1"/>
<accession>A9V1F1</accession>
<keyword evidence="3" id="KW-1185">Reference proteome</keyword>
<dbReference type="InParanoid" id="A9V1F1"/>
<dbReference type="Proteomes" id="UP000001357">
    <property type="component" value="Unassembled WGS sequence"/>
</dbReference>
<sequence length="250" mass="28534">MFSKTSAALKGEVSGHKNLRVAVAQEKASKDHVKGLMESDMDAHELYSYWADDHGDEGIASVAKSLLVLEKEWHQCQGMLVTALRNKKEFTNRLLAAEKNVSDLHKAFVKAEKNEQHAEKELEKARGKDPSKTTKAEAKFSDAQRQKEEAEQAYANARDKELKECRRDLRKAWLEYYRIKARVYEEGAAAARECAEIAELLPEDVDEGFNDTLKKESEQIADETRAKLEKMRHEDEMHISITPQHVHQQA</sequence>
<evidence type="ECO:0000256" key="1">
    <source>
        <dbReference type="SAM" id="MobiDB-lite"/>
    </source>
</evidence>
<name>A9V1F1_MONBE</name>
<feature type="compositionally biased region" description="Basic and acidic residues" evidence="1">
    <location>
        <begin position="113"/>
        <end position="150"/>
    </location>
</feature>
<dbReference type="KEGG" id="mbr:MONBRDRAFT_26121"/>
<evidence type="ECO:0000313" key="2">
    <source>
        <dbReference type="EMBL" id="EDQ88556.1"/>
    </source>
</evidence>
<gene>
    <name evidence="2" type="ORF">MONBRDRAFT_26121</name>
</gene>
<evidence type="ECO:0000313" key="3">
    <source>
        <dbReference type="Proteomes" id="UP000001357"/>
    </source>
</evidence>
<protein>
    <recommendedName>
        <fullName evidence="4">F-BAR domain-containing protein</fullName>
    </recommendedName>
</protein>
<feature type="region of interest" description="Disordered" evidence="1">
    <location>
        <begin position="113"/>
        <end position="154"/>
    </location>
</feature>
<dbReference type="RefSeq" id="XP_001746660.1">
    <property type="nucleotide sequence ID" value="XM_001746608.1"/>
</dbReference>
<proteinExistence type="predicted"/>
<organism evidence="2 3">
    <name type="scientific">Monosiga brevicollis</name>
    <name type="common">Choanoflagellate</name>
    <dbReference type="NCBI Taxonomy" id="81824"/>
    <lineage>
        <taxon>Eukaryota</taxon>
        <taxon>Choanoflagellata</taxon>
        <taxon>Craspedida</taxon>
        <taxon>Salpingoecidae</taxon>
        <taxon>Monosiga</taxon>
    </lineage>
</organism>
<reference evidence="2 3" key="1">
    <citation type="journal article" date="2008" name="Nature">
        <title>The genome of the choanoflagellate Monosiga brevicollis and the origin of metazoans.</title>
        <authorList>
            <consortium name="JGI Sequencing"/>
            <person name="King N."/>
            <person name="Westbrook M.J."/>
            <person name="Young S.L."/>
            <person name="Kuo A."/>
            <person name="Abedin M."/>
            <person name="Chapman J."/>
            <person name="Fairclough S."/>
            <person name="Hellsten U."/>
            <person name="Isogai Y."/>
            <person name="Letunic I."/>
            <person name="Marr M."/>
            <person name="Pincus D."/>
            <person name="Putnam N."/>
            <person name="Rokas A."/>
            <person name="Wright K.J."/>
            <person name="Zuzow R."/>
            <person name="Dirks W."/>
            <person name="Good M."/>
            <person name="Goodstein D."/>
            <person name="Lemons D."/>
            <person name="Li W."/>
            <person name="Lyons J.B."/>
            <person name="Morris A."/>
            <person name="Nichols S."/>
            <person name="Richter D.J."/>
            <person name="Salamov A."/>
            <person name="Bork P."/>
            <person name="Lim W.A."/>
            <person name="Manning G."/>
            <person name="Miller W.T."/>
            <person name="McGinnis W."/>
            <person name="Shapiro H."/>
            <person name="Tjian R."/>
            <person name="Grigoriev I.V."/>
            <person name="Rokhsar D."/>
        </authorList>
    </citation>
    <scope>NUCLEOTIDE SEQUENCE [LARGE SCALE GENOMIC DNA]</scope>
    <source>
        <strain evidence="3">MX1 / ATCC 50154</strain>
    </source>
</reference>